<evidence type="ECO:0008006" key="4">
    <source>
        <dbReference type="Google" id="ProtNLM"/>
    </source>
</evidence>
<sequence>MLLAYTSWYLGVWPGPVGEDGYALLANIDQGVPRFAGKEPAWILYALATYGTTGWMEMLVIPMILVQIAIFARILSWIYAQGYRKTALSFLLLIACTPHVLNFATGFYPDSVFSLAFVGILFEVWLGLKVRKISPGSALAIALLLPVAAFFKANGILIFVPVLYLACRLRGLWRWFLVLACIFWVLAVQLGGKLNDLGKGHGALKPLILFETVNFMQSRPMGLWENRHMVTDETKQVVYRYISQQSLDDLFDRDYWDTLWHQNHDRVKFRQMTREDRQVLRHEFFTYNLWRNLPVFFSSRVNIFLASALAQGGMVGPSNAKHYVEKINSASRYNFFELEAWPIWIDDVFQRSYNWRFLWWTPFFGVFLIFLCSWLAVRQKNWDDGLVAWAMLLQLGGIFMFSIAAEYRYMLLIFYSPLLLVPMWYLQKCQDGSSNKN</sequence>
<comment type="caution">
    <text evidence="2">The sequence shown here is derived from an EMBL/GenBank/DDBJ whole genome shotgun (WGS) entry which is preliminary data.</text>
</comment>
<feature type="transmembrane region" description="Helical" evidence="1">
    <location>
        <begin position="87"/>
        <end position="105"/>
    </location>
</feature>
<evidence type="ECO:0000313" key="2">
    <source>
        <dbReference type="EMBL" id="RMW96076.1"/>
    </source>
</evidence>
<keyword evidence="1" id="KW-0472">Membrane</keyword>
<dbReference type="EMBL" id="RDQL01000022">
    <property type="protein sequence ID" value="RMW96076.1"/>
    <property type="molecule type" value="Genomic_DNA"/>
</dbReference>
<keyword evidence="3" id="KW-1185">Reference proteome</keyword>
<keyword evidence="1" id="KW-1133">Transmembrane helix</keyword>
<feature type="transmembrane region" description="Helical" evidence="1">
    <location>
        <begin position="140"/>
        <end position="166"/>
    </location>
</feature>
<feature type="transmembrane region" description="Helical" evidence="1">
    <location>
        <begin position="59"/>
        <end position="80"/>
    </location>
</feature>
<protein>
    <recommendedName>
        <fullName evidence="4">Glycosyltransferase RgtA/B/C/D-like domain-containing protein</fullName>
    </recommendedName>
</protein>
<reference evidence="2 3" key="1">
    <citation type="submission" date="2018-10" db="EMBL/GenBank/DDBJ databases">
        <title>Comamonadaceae CDC group NO-1 genome sequencing and assembly.</title>
        <authorList>
            <person name="Bernier A.-M."/>
            <person name="Bernard K."/>
        </authorList>
    </citation>
    <scope>NUCLEOTIDE SEQUENCE [LARGE SCALE GENOMIC DNA]</scope>
    <source>
        <strain evidence="2 3">NML161473</strain>
    </source>
</reference>
<dbReference type="AlphaFoldDB" id="A0A3M6PZI3"/>
<evidence type="ECO:0000313" key="3">
    <source>
        <dbReference type="Proteomes" id="UP000267035"/>
    </source>
</evidence>
<feature type="transmembrane region" description="Helical" evidence="1">
    <location>
        <begin position="409"/>
        <end position="426"/>
    </location>
</feature>
<feature type="transmembrane region" description="Helical" evidence="1">
    <location>
        <begin position="357"/>
        <end position="377"/>
    </location>
</feature>
<feature type="transmembrane region" description="Helical" evidence="1">
    <location>
        <begin position="386"/>
        <end position="403"/>
    </location>
</feature>
<dbReference type="Proteomes" id="UP000267035">
    <property type="component" value="Unassembled WGS sequence"/>
</dbReference>
<gene>
    <name evidence="2" type="ORF">EBQ25_11415</name>
</gene>
<feature type="transmembrane region" description="Helical" evidence="1">
    <location>
        <begin position="111"/>
        <end position="128"/>
    </location>
</feature>
<evidence type="ECO:0000256" key="1">
    <source>
        <dbReference type="SAM" id="Phobius"/>
    </source>
</evidence>
<feature type="transmembrane region" description="Helical" evidence="1">
    <location>
        <begin position="172"/>
        <end position="191"/>
    </location>
</feature>
<organism evidence="2 3">
    <name type="scientific">Allofranklinella schreckenbergeri</name>
    <dbReference type="NCBI Taxonomy" id="1076744"/>
    <lineage>
        <taxon>Bacteria</taxon>
        <taxon>Pseudomonadati</taxon>
        <taxon>Pseudomonadota</taxon>
        <taxon>Betaproteobacteria</taxon>
        <taxon>Burkholderiales</taxon>
        <taxon>Comamonadaceae</taxon>
        <taxon>Allofranklinella</taxon>
    </lineage>
</organism>
<accession>A0A3M6PZI3</accession>
<proteinExistence type="predicted"/>
<name>A0A3M6PZI3_9BURK</name>
<keyword evidence="1" id="KW-0812">Transmembrane</keyword>